<accession>A0ABT8KX20</accession>
<feature type="chain" id="PRO_5045211440" evidence="1">
    <location>
        <begin position="23"/>
        <end position="175"/>
    </location>
</feature>
<comment type="caution">
    <text evidence="3">The sequence shown here is derived from an EMBL/GenBank/DDBJ whole genome shotgun (WGS) entry which is preliminary data.</text>
</comment>
<organism evidence="3 4">
    <name type="scientific">Splendidivirga corallicola</name>
    <dbReference type="NCBI Taxonomy" id="3051826"/>
    <lineage>
        <taxon>Bacteria</taxon>
        <taxon>Pseudomonadati</taxon>
        <taxon>Bacteroidota</taxon>
        <taxon>Cytophagia</taxon>
        <taxon>Cytophagales</taxon>
        <taxon>Splendidivirgaceae</taxon>
        <taxon>Splendidivirga</taxon>
    </lineage>
</organism>
<evidence type="ECO:0000313" key="3">
    <source>
        <dbReference type="EMBL" id="MDN5204719.1"/>
    </source>
</evidence>
<protein>
    <submittedName>
        <fullName evidence="3">Nuclear transport factor 2 family protein</fullName>
    </submittedName>
</protein>
<keyword evidence="1" id="KW-0732">Signal</keyword>
<proteinExistence type="predicted"/>
<dbReference type="Gene3D" id="3.10.450.50">
    <property type="match status" value="1"/>
</dbReference>
<dbReference type="PROSITE" id="PS51257">
    <property type="entry name" value="PROKAR_LIPOPROTEIN"/>
    <property type="match status" value="1"/>
</dbReference>
<reference evidence="3" key="1">
    <citation type="submission" date="2023-06" db="EMBL/GenBank/DDBJ databases">
        <title>Genomic of Parafulvivirga corallium.</title>
        <authorList>
            <person name="Wang G."/>
        </authorList>
    </citation>
    <scope>NUCLEOTIDE SEQUENCE</scope>
    <source>
        <strain evidence="3">BMA10</strain>
    </source>
</reference>
<dbReference type="InterPro" id="IPR032710">
    <property type="entry name" value="NTF2-like_dom_sf"/>
</dbReference>
<feature type="signal peptide" evidence="1">
    <location>
        <begin position="1"/>
        <end position="22"/>
    </location>
</feature>
<dbReference type="Pfam" id="PF13474">
    <property type="entry name" value="SnoaL_3"/>
    <property type="match status" value="1"/>
</dbReference>
<dbReference type="EMBL" id="JAUJEA010000012">
    <property type="protein sequence ID" value="MDN5204719.1"/>
    <property type="molecule type" value="Genomic_DNA"/>
</dbReference>
<name>A0ABT8KX20_9BACT</name>
<keyword evidence="4" id="KW-1185">Reference proteome</keyword>
<dbReference type="RefSeq" id="WP_346754742.1">
    <property type="nucleotide sequence ID" value="NZ_JAUJEA010000012.1"/>
</dbReference>
<dbReference type="SUPFAM" id="SSF54427">
    <property type="entry name" value="NTF2-like"/>
    <property type="match status" value="1"/>
</dbReference>
<evidence type="ECO:0000259" key="2">
    <source>
        <dbReference type="Pfam" id="PF13474"/>
    </source>
</evidence>
<dbReference type="InterPro" id="IPR037401">
    <property type="entry name" value="SnoaL-like"/>
</dbReference>
<evidence type="ECO:0000313" key="4">
    <source>
        <dbReference type="Proteomes" id="UP001172082"/>
    </source>
</evidence>
<sequence>MKKLFITYLPLFVLISCTPSTTISETDTNEAKNEINHVMNKWHESAAKANHDAYIGTMSTEGVYIGTDATENWTTLEFKEWSKPYFDKGQTWDFKTLERNIYISDDGKTAWFDELLDTSLGLCRGSGVFRLQQEEWKLRHYVLSITVPNDNLNEIIKINHATDSILIHQIKEKNR</sequence>
<dbReference type="Proteomes" id="UP001172082">
    <property type="component" value="Unassembled WGS sequence"/>
</dbReference>
<feature type="domain" description="SnoaL-like" evidence="2">
    <location>
        <begin position="35"/>
        <end position="147"/>
    </location>
</feature>
<gene>
    <name evidence="3" type="ORF">QQ008_25230</name>
</gene>
<evidence type="ECO:0000256" key="1">
    <source>
        <dbReference type="SAM" id="SignalP"/>
    </source>
</evidence>